<dbReference type="InterPro" id="IPR011460">
    <property type="entry name" value="Lcl_C"/>
</dbReference>
<dbReference type="Proteomes" id="UP000594464">
    <property type="component" value="Chromosome"/>
</dbReference>
<evidence type="ECO:0000259" key="2">
    <source>
        <dbReference type="Pfam" id="PF07603"/>
    </source>
</evidence>
<evidence type="ECO:0000313" key="4">
    <source>
        <dbReference type="Proteomes" id="UP000594464"/>
    </source>
</evidence>
<sequence length="198" mass="22222">MTGFLSSSVRFFTLAALLLCATQTSPARAAGIDDIGPRPEYQAPAWVAPPKPESPKHYRDNGDGTLTDLDTGLMWAQEDSYADLKRCLNFHQSVDYIENLEVAGYDDWRLPTLQELASIYDNTQENAISLDHSEENPLALDNRFADGAAYWYWSANFKNTKMSDCCGRTLYFVNGMSHIRRFSFCQNGGVRGVRDAND</sequence>
<keyword evidence="1" id="KW-0732">Signal</keyword>
<dbReference type="EMBL" id="CP048620">
    <property type="protein sequence ID" value="QPJ65147.1"/>
    <property type="molecule type" value="Genomic_DNA"/>
</dbReference>
<dbReference type="Pfam" id="PF07603">
    <property type="entry name" value="Lcl_C"/>
    <property type="match status" value="1"/>
</dbReference>
<dbReference type="AlphaFoldDB" id="A0A7T0C245"/>
<feature type="domain" description="Lcl C-terminal" evidence="2">
    <location>
        <begin position="64"/>
        <end position="176"/>
    </location>
</feature>
<evidence type="ECO:0000256" key="1">
    <source>
        <dbReference type="SAM" id="SignalP"/>
    </source>
</evidence>
<dbReference type="KEGG" id="nva:G3M78_06990"/>
<feature type="signal peptide" evidence="1">
    <location>
        <begin position="1"/>
        <end position="29"/>
    </location>
</feature>
<evidence type="ECO:0000313" key="3">
    <source>
        <dbReference type="EMBL" id="QPJ65147.1"/>
    </source>
</evidence>
<proteinExistence type="predicted"/>
<feature type="chain" id="PRO_5032657574" evidence="1">
    <location>
        <begin position="30"/>
        <end position="198"/>
    </location>
</feature>
<name>A0A7T0C245_9BACT</name>
<reference evidence="4" key="1">
    <citation type="submission" date="2020-02" db="EMBL/GenBank/DDBJ databases">
        <title>Genomic and physiological characterization of two novel Nitrospinaceae genera.</title>
        <authorList>
            <person name="Mueller A.J."/>
            <person name="Jung M.-Y."/>
            <person name="Strachan C.R."/>
            <person name="Herbold C.W."/>
            <person name="Kirkegaard R.H."/>
            <person name="Daims H."/>
        </authorList>
    </citation>
    <scope>NUCLEOTIDE SEQUENCE [LARGE SCALE GENOMIC DNA]</scope>
</reference>
<organism evidence="3 4">
    <name type="scientific">Candidatus Nitrohelix vancouverensis</name>
    <dbReference type="NCBI Taxonomy" id="2705534"/>
    <lineage>
        <taxon>Bacteria</taxon>
        <taxon>Pseudomonadati</taxon>
        <taxon>Nitrospinota/Tectimicrobiota group</taxon>
        <taxon>Nitrospinota</taxon>
        <taxon>Nitrospinia</taxon>
        <taxon>Nitrospinales</taxon>
        <taxon>Nitrospinaceae</taxon>
        <taxon>Candidatus Nitrohelix</taxon>
    </lineage>
</organism>
<protein>
    <submittedName>
        <fullName evidence="3">DUF1566 domain-containing protein</fullName>
    </submittedName>
</protein>
<accession>A0A7T0C245</accession>
<gene>
    <name evidence="3" type="ORF">G3M78_06990</name>
</gene>